<accession>A0A9D4PM88</accession>
<dbReference type="GO" id="GO:0043176">
    <property type="term" value="F:amine binding"/>
    <property type="evidence" value="ECO:0007669"/>
    <property type="project" value="InterPro"/>
</dbReference>
<keyword evidence="3" id="KW-1185">Reference proteome</keyword>
<comment type="caution">
    <text evidence="2">The sequence shown here is derived from an EMBL/GenBank/DDBJ whole genome shotgun (WGS) entry which is preliminary data.</text>
</comment>
<dbReference type="GO" id="GO:0030682">
    <property type="term" value="P:symbiont-mediated perturbation of host defenses"/>
    <property type="evidence" value="ECO:0007669"/>
    <property type="project" value="InterPro"/>
</dbReference>
<reference evidence="2" key="2">
    <citation type="submission" date="2021-09" db="EMBL/GenBank/DDBJ databases">
        <authorList>
            <person name="Jia N."/>
            <person name="Wang J."/>
            <person name="Shi W."/>
            <person name="Du L."/>
            <person name="Sun Y."/>
            <person name="Zhan W."/>
            <person name="Jiang J."/>
            <person name="Wang Q."/>
            <person name="Zhang B."/>
            <person name="Ji P."/>
            <person name="Sakyi L.B."/>
            <person name="Cui X."/>
            <person name="Yuan T."/>
            <person name="Jiang B."/>
            <person name="Yang W."/>
            <person name="Lam T.T.-Y."/>
            <person name="Chang Q."/>
            <person name="Ding S."/>
            <person name="Wang X."/>
            <person name="Zhu J."/>
            <person name="Ruan X."/>
            <person name="Zhao L."/>
            <person name="Wei J."/>
            <person name="Que T."/>
            <person name="Du C."/>
            <person name="Cheng J."/>
            <person name="Dai P."/>
            <person name="Han X."/>
            <person name="Huang E."/>
            <person name="Gao Y."/>
            <person name="Liu J."/>
            <person name="Shao H."/>
            <person name="Ye R."/>
            <person name="Li L."/>
            <person name="Wei W."/>
            <person name="Wang X."/>
            <person name="Wang C."/>
            <person name="Huo Q."/>
            <person name="Li W."/>
            <person name="Guo W."/>
            <person name="Chen H."/>
            <person name="Chen S."/>
            <person name="Zhou L."/>
            <person name="Zhou L."/>
            <person name="Ni X."/>
            <person name="Tian J."/>
            <person name="Zhou Y."/>
            <person name="Sheng Y."/>
            <person name="Liu T."/>
            <person name="Pan Y."/>
            <person name="Xia L."/>
            <person name="Li J."/>
            <person name="Zhao F."/>
            <person name="Cao W."/>
        </authorList>
    </citation>
    <scope>NUCLEOTIDE SEQUENCE</scope>
    <source>
        <strain evidence="2">Rsan-2018</strain>
        <tissue evidence="2">Larvae</tissue>
    </source>
</reference>
<dbReference type="EMBL" id="JABSTV010001252">
    <property type="protein sequence ID" value="KAH7946658.1"/>
    <property type="molecule type" value="Genomic_DNA"/>
</dbReference>
<organism evidence="2 3">
    <name type="scientific">Rhipicephalus sanguineus</name>
    <name type="common">Brown dog tick</name>
    <name type="synonym">Ixodes sanguineus</name>
    <dbReference type="NCBI Taxonomy" id="34632"/>
    <lineage>
        <taxon>Eukaryota</taxon>
        <taxon>Metazoa</taxon>
        <taxon>Ecdysozoa</taxon>
        <taxon>Arthropoda</taxon>
        <taxon>Chelicerata</taxon>
        <taxon>Arachnida</taxon>
        <taxon>Acari</taxon>
        <taxon>Parasitiformes</taxon>
        <taxon>Ixodida</taxon>
        <taxon>Ixodoidea</taxon>
        <taxon>Ixodidae</taxon>
        <taxon>Rhipicephalinae</taxon>
        <taxon>Rhipicephalus</taxon>
        <taxon>Rhipicephalus</taxon>
    </lineage>
</organism>
<dbReference type="AlphaFoldDB" id="A0A9D4PM88"/>
<evidence type="ECO:0000313" key="2">
    <source>
        <dbReference type="EMBL" id="KAH7946658.1"/>
    </source>
</evidence>
<protein>
    <submittedName>
        <fullName evidence="2">Uncharacterized protein</fullName>
    </submittedName>
</protein>
<dbReference type="VEuPathDB" id="VectorBase:RSAN_034323"/>
<sequence length="446" mass="49229">MDVVNDSMLDCLWAQRENYDPVAKSVTYVWSMAGSDDSGRAVIVVDTDVAVMHIDVRAADVVELLEAVSRLIILHFFRYPQDALSMTRKEHHLVTRASNSSSLGDPDVTAPLGLGTLVVQKPDESKTITNVCEEPSELTHPQLQAHSLPECADGHLAFNETKNVVATTFTRCTHLEDSRTCLCGMVRTAVLKGKGSQYLTTDHQRFDAMECNVSNTQAFSEKVSRDERMKVSPSLFPLPADGISVMKKRALDFTTTAPEESPRPPPETSGVNGKEESERPLESVEDSAVEGNISIPTKPQKIFDVYDKAIAVMDINNDSMLDCLWARRENYDPAAKSVTYVWSLAGSDGSARKDVPFHFTEGDSPDTVQFTVNSDGDASSGVAKFLYTDYENCTIMEVPHFGDECILWLTDHVKDAVPEYCVKLFADICGNGVLLRDAEKCRNVDI</sequence>
<evidence type="ECO:0000256" key="1">
    <source>
        <dbReference type="SAM" id="MobiDB-lite"/>
    </source>
</evidence>
<dbReference type="InterPro" id="IPR002970">
    <property type="entry name" value="Tick_his-bd"/>
</dbReference>
<dbReference type="Pfam" id="PF02098">
    <property type="entry name" value="His_binding"/>
    <property type="match status" value="1"/>
</dbReference>
<dbReference type="Gene3D" id="2.40.128.20">
    <property type="match status" value="1"/>
</dbReference>
<dbReference type="InterPro" id="IPR012674">
    <property type="entry name" value="Calycin"/>
</dbReference>
<feature type="region of interest" description="Disordered" evidence="1">
    <location>
        <begin position="254"/>
        <end position="292"/>
    </location>
</feature>
<dbReference type="Proteomes" id="UP000821837">
    <property type="component" value="Chromosome 6"/>
</dbReference>
<reference evidence="2" key="1">
    <citation type="journal article" date="2020" name="Cell">
        <title>Large-Scale Comparative Analyses of Tick Genomes Elucidate Their Genetic Diversity and Vector Capacities.</title>
        <authorList>
            <consortium name="Tick Genome and Microbiome Consortium (TIGMIC)"/>
            <person name="Jia N."/>
            <person name="Wang J."/>
            <person name="Shi W."/>
            <person name="Du L."/>
            <person name="Sun Y."/>
            <person name="Zhan W."/>
            <person name="Jiang J.F."/>
            <person name="Wang Q."/>
            <person name="Zhang B."/>
            <person name="Ji P."/>
            <person name="Bell-Sakyi L."/>
            <person name="Cui X.M."/>
            <person name="Yuan T.T."/>
            <person name="Jiang B.G."/>
            <person name="Yang W.F."/>
            <person name="Lam T.T."/>
            <person name="Chang Q.C."/>
            <person name="Ding S.J."/>
            <person name="Wang X.J."/>
            <person name="Zhu J.G."/>
            <person name="Ruan X.D."/>
            <person name="Zhao L."/>
            <person name="Wei J.T."/>
            <person name="Ye R.Z."/>
            <person name="Que T.C."/>
            <person name="Du C.H."/>
            <person name="Zhou Y.H."/>
            <person name="Cheng J.X."/>
            <person name="Dai P.F."/>
            <person name="Guo W.B."/>
            <person name="Han X.H."/>
            <person name="Huang E.J."/>
            <person name="Li L.F."/>
            <person name="Wei W."/>
            <person name="Gao Y.C."/>
            <person name="Liu J.Z."/>
            <person name="Shao H.Z."/>
            <person name="Wang X."/>
            <person name="Wang C.C."/>
            <person name="Yang T.C."/>
            <person name="Huo Q.B."/>
            <person name="Li W."/>
            <person name="Chen H.Y."/>
            <person name="Chen S.E."/>
            <person name="Zhou L.G."/>
            <person name="Ni X.B."/>
            <person name="Tian J.H."/>
            <person name="Sheng Y."/>
            <person name="Liu T."/>
            <person name="Pan Y.S."/>
            <person name="Xia L.Y."/>
            <person name="Li J."/>
            <person name="Zhao F."/>
            <person name="Cao W.C."/>
        </authorList>
    </citation>
    <scope>NUCLEOTIDE SEQUENCE</scope>
    <source>
        <strain evidence="2">Rsan-2018</strain>
    </source>
</reference>
<feature type="compositionally biased region" description="Basic and acidic residues" evidence="1">
    <location>
        <begin position="273"/>
        <end position="282"/>
    </location>
</feature>
<gene>
    <name evidence="2" type="ORF">HPB52_003092</name>
</gene>
<evidence type="ECO:0000313" key="3">
    <source>
        <dbReference type="Proteomes" id="UP000821837"/>
    </source>
</evidence>
<name>A0A9D4PM88_RHISA</name>
<proteinExistence type="predicted"/>